<feature type="compositionally biased region" description="Polar residues" evidence="1">
    <location>
        <begin position="1"/>
        <end position="13"/>
    </location>
</feature>
<organism evidence="2 3">
    <name type="scientific">Candidatus Curtissbacteria bacterium RIFCSPLOWO2_01_FULL_37_9</name>
    <dbReference type="NCBI Taxonomy" id="1797724"/>
    <lineage>
        <taxon>Bacteria</taxon>
        <taxon>Candidatus Curtissiibacteriota</taxon>
    </lineage>
</organism>
<evidence type="ECO:0000313" key="2">
    <source>
        <dbReference type="EMBL" id="OGD95939.1"/>
    </source>
</evidence>
<evidence type="ECO:0000256" key="1">
    <source>
        <dbReference type="SAM" id="MobiDB-lite"/>
    </source>
</evidence>
<accession>A0A1F5GVT2</accession>
<comment type="caution">
    <text evidence="2">The sequence shown here is derived from an EMBL/GenBank/DDBJ whole genome shotgun (WGS) entry which is preliminary data.</text>
</comment>
<proteinExistence type="predicted"/>
<feature type="region of interest" description="Disordered" evidence="1">
    <location>
        <begin position="50"/>
        <end position="104"/>
    </location>
</feature>
<feature type="compositionally biased region" description="Basic and acidic residues" evidence="1">
    <location>
        <begin position="50"/>
        <end position="85"/>
    </location>
</feature>
<feature type="region of interest" description="Disordered" evidence="1">
    <location>
        <begin position="1"/>
        <end position="33"/>
    </location>
</feature>
<name>A0A1F5GVT2_9BACT</name>
<evidence type="ECO:0000313" key="3">
    <source>
        <dbReference type="Proteomes" id="UP000178336"/>
    </source>
</evidence>
<reference evidence="2 3" key="1">
    <citation type="journal article" date="2016" name="Nat. Commun.">
        <title>Thousands of microbial genomes shed light on interconnected biogeochemical processes in an aquifer system.</title>
        <authorList>
            <person name="Anantharaman K."/>
            <person name="Brown C.T."/>
            <person name="Hug L.A."/>
            <person name="Sharon I."/>
            <person name="Castelle C.J."/>
            <person name="Probst A.J."/>
            <person name="Thomas B.C."/>
            <person name="Singh A."/>
            <person name="Wilkins M.J."/>
            <person name="Karaoz U."/>
            <person name="Brodie E.L."/>
            <person name="Williams K.H."/>
            <person name="Hubbard S.S."/>
            <person name="Banfield J.F."/>
        </authorList>
    </citation>
    <scope>NUCLEOTIDE SEQUENCE [LARGE SCALE GENOMIC DNA]</scope>
</reference>
<dbReference type="AlphaFoldDB" id="A0A1F5GVT2"/>
<dbReference type="EMBL" id="MFBN01000005">
    <property type="protein sequence ID" value="OGD95939.1"/>
    <property type="molecule type" value="Genomic_DNA"/>
</dbReference>
<protein>
    <submittedName>
        <fullName evidence="2">Uncharacterized protein</fullName>
    </submittedName>
</protein>
<gene>
    <name evidence="2" type="ORF">A3A48_03860</name>
</gene>
<feature type="compositionally biased region" description="Basic and acidic residues" evidence="1">
    <location>
        <begin position="23"/>
        <end position="33"/>
    </location>
</feature>
<dbReference type="Proteomes" id="UP000178336">
    <property type="component" value="Unassembled WGS sequence"/>
</dbReference>
<sequence length="104" mass="12135">MGRSVTAQVSNSEDFNKGQVAEMAKKDEDFSKQEADVYRSRIARIYQEYQAKKRQDEEKRKQILVQEEQKKQEADAFMQEKKDRNSPNAAIDKSRAEIKNYGAE</sequence>